<sequence>MASLKRLLNPSEHSENYYPNHRPYSGWEEAGELPDCTPILPDQTWQQYHDEVLSTDSLQDDSSQTLADDSESLPPHFVHGNIEDWVERNILEDDPQICYGMIYHTPVKLRGDMSELDRKLSSGGDCPIKGHHQMSIVKAEGQYLVLLADGHPMGELNVQLEKALEVTDQQGIDLDVFAPTQSIRETIGRATKGKDAVVRVRINVYGPRSKSGPIGREMSKHKVFLQRPDHMRDGVKYENPHVLRLSGFSLQQHQGIINSEVGNKSDVDRAEALKQTMEEVHSSLTRGQKLVGLEGDQRLKTRLLDHQKQALQFMEQRESGPIPEEYCLWKPCEIEGRPGFRHAITNTTSPISYRETGGGILADEMGMGKTLSILALVLRTLKGAHEWSSGAGNSYDEPLTFPKGQHRTRATLIIASSDLMINEWIQEMDRHFDKNVSGLLKYIKYHGSNREDEISKLCDSDLIITTYHTLASDNLRKRRALNEIEWYRLVLDEAHIIRRQSTVLNQAVSRLRARSRWCLTGTPIQNRLDDIGSLFAFLKVNQFHSIANFRRYIVQPIEDRSDKRRKLAKERFAQLLDSLYLRRTRELLRLPNQRDRVRKICLSHEERAQYNQVKSMMTRAIQNQVGSFDHKNTLGMFQLQLQLRIMCNHGTFQQPFNWNRRHLKDTREAMELDWGTTGEVSCSNCRATMPLHGSAQFKRYNSICNHVLCYECMDDTQSLSRDNTSACPMCSTLRQANSSFKSLQNSFQQKRSQVSGDDNNYFRQYGNSSKMNRLMCDVQEHIYETKSIIFTCWTHTLDLIERYLHGMRIMYSRIDGEVPTSKRESILGDFARNPSLRILIMTTGTGAVGLNLATANRVFLVEPQWNPSVERQAIARATRIGQQQAVQVTRYVVQDTVEEVSSF</sequence>
<dbReference type="InterPro" id="IPR017907">
    <property type="entry name" value="Znf_RING_CS"/>
</dbReference>
<evidence type="ECO:0000256" key="3">
    <source>
        <dbReference type="ARBA" id="ARBA00022771"/>
    </source>
</evidence>
<dbReference type="InterPro" id="IPR049730">
    <property type="entry name" value="SNF2/RAD54-like_C"/>
</dbReference>
<dbReference type="InterPro" id="IPR001841">
    <property type="entry name" value="Znf_RING"/>
</dbReference>
<evidence type="ECO:0000259" key="9">
    <source>
        <dbReference type="PROSITE" id="PS51192"/>
    </source>
</evidence>
<dbReference type="AlphaFoldDB" id="A0A2T2P0F9"/>
<dbReference type="CDD" id="cd18008">
    <property type="entry name" value="DEXDc_SHPRH-like"/>
    <property type="match status" value="1"/>
</dbReference>
<evidence type="ECO:0000256" key="1">
    <source>
        <dbReference type="ARBA" id="ARBA00022723"/>
    </source>
</evidence>
<dbReference type="SUPFAM" id="SSF57850">
    <property type="entry name" value="RING/U-box"/>
    <property type="match status" value="1"/>
</dbReference>
<dbReference type="GO" id="GO:0005634">
    <property type="term" value="C:nucleus"/>
    <property type="evidence" value="ECO:0007669"/>
    <property type="project" value="TreeGrafter"/>
</dbReference>
<reference evidence="11 12" key="1">
    <citation type="journal article" date="2018" name="Front. Microbiol.">
        <title>Genome-Wide Analysis of Corynespora cassiicola Leaf Fall Disease Putative Effectors.</title>
        <authorList>
            <person name="Lopez D."/>
            <person name="Ribeiro S."/>
            <person name="Label P."/>
            <person name="Fumanal B."/>
            <person name="Venisse J.S."/>
            <person name="Kohler A."/>
            <person name="de Oliveira R.R."/>
            <person name="Labutti K."/>
            <person name="Lipzen A."/>
            <person name="Lail K."/>
            <person name="Bauer D."/>
            <person name="Ohm R.A."/>
            <person name="Barry K.W."/>
            <person name="Spatafora J."/>
            <person name="Grigoriev I.V."/>
            <person name="Martin F.M."/>
            <person name="Pujade-Renaud V."/>
        </authorList>
    </citation>
    <scope>NUCLEOTIDE SEQUENCE [LARGE SCALE GENOMIC DNA]</scope>
    <source>
        <strain evidence="11 12">Philippines</strain>
    </source>
</reference>
<dbReference type="SUPFAM" id="SSF52540">
    <property type="entry name" value="P-loop containing nucleoside triphosphate hydrolases"/>
    <property type="match status" value="2"/>
</dbReference>
<dbReference type="SMART" id="SM00487">
    <property type="entry name" value="DEXDc"/>
    <property type="match status" value="1"/>
</dbReference>
<evidence type="ECO:0000256" key="5">
    <source>
        <dbReference type="ARBA" id="ARBA00022833"/>
    </source>
</evidence>
<dbReference type="GO" id="GO:0008094">
    <property type="term" value="F:ATP-dependent activity, acting on DNA"/>
    <property type="evidence" value="ECO:0007669"/>
    <property type="project" value="TreeGrafter"/>
</dbReference>
<dbReference type="OrthoDB" id="448448at2759"/>
<evidence type="ECO:0000313" key="12">
    <source>
        <dbReference type="Proteomes" id="UP000240883"/>
    </source>
</evidence>
<dbReference type="InterPro" id="IPR001650">
    <property type="entry name" value="Helicase_C-like"/>
</dbReference>
<dbReference type="GO" id="GO:0006281">
    <property type="term" value="P:DNA repair"/>
    <property type="evidence" value="ECO:0007669"/>
    <property type="project" value="TreeGrafter"/>
</dbReference>
<dbReference type="CDD" id="cd16449">
    <property type="entry name" value="RING-HC"/>
    <property type="match status" value="1"/>
</dbReference>
<dbReference type="Gene3D" id="3.40.50.10810">
    <property type="entry name" value="Tandem AAA-ATPase domain"/>
    <property type="match status" value="1"/>
</dbReference>
<dbReference type="PROSITE" id="PS51194">
    <property type="entry name" value="HELICASE_CTER"/>
    <property type="match status" value="1"/>
</dbReference>
<keyword evidence="4" id="KW-0378">Hydrolase</keyword>
<protein>
    <submittedName>
        <fullName evidence="11">Uncharacterized protein</fullName>
    </submittedName>
</protein>
<keyword evidence="3 7" id="KW-0863">Zinc-finger</keyword>
<dbReference type="Pfam" id="PF00271">
    <property type="entry name" value="Helicase_C"/>
    <property type="match status" value="1"/>
</dbReference>
<keyword evidence="2" id="KW-0547">Nucleotide-binding</keyword>
<evidence type="ECO:0000256" key="2">
    <source>
        <dbReference type="ARBA" id="ARBA00022741"/>
    </source>
</evidence>
<evidence type="ECO:0000256" key="7">
    <source>
        <dbReference type="PROSITE-ProRule" id="PRU00175"/>
    </source>
</evidence>
<evidence type="ECO:0000256" key="6">
    <source>
        <dbReference type="ARBA" id="ARBA00022840"/>
    </source>
</evidence>
<keyword evidence="1" id="KW-0479">Metal-binding</keyword>
<dbReference type="SMART" id="SM00490">
    <property type="entry name" value="HELICc"/>
    <property type="match status" value="1"/>
</dbReference>
<dbReference type="EMBL" id="KZ678131">
    <property type="protein sequence ID" value="PSN71160.1"/>
    <property type="molecule type" value="Genomic_DNA"/>
</dbReference>
<dbReference type="GO" id="GO:0005524">
    <property type="term" value="F:ATP binding"/>
    <property type="evidence" value="ECO:0007669"/>
    <property type="project" value="UniProtKB-KW"/>
</dbReference>
<dbReference type="Pfam" id="PF00176">
    <property type="entry name" value="SNF2-rel_dom"/>
    <property type="match status" value="1"/>
</dbReference>
<evidence type="ECO:0000256" key="4">
    <source>
        <dbReference type="ARBA" id="ARBA00022801"/>
    </source>
</evidence>
<dbReference type="PROSITE" id="PS00518">
    <property type="entry name" value="ZF_RING_1"/>
    <property type="match status" value="1"/>
</dbReference>
<feature type="domain" description="Helicase C-terminal" evidence="10">
    <location>
        <begin position="777"/>
        <end position="903"/>
    </location>
</feature>
<dbReference type="PROSITE" id="PS50089">
    <property type="entry name" value="ZF_RING_2"/>
    <property type="match status" value="1"/>
</dbReference>
<feature type="domain" description="RING-type" evidence="8">
    <location>
        <begin position="682"/>
        <end position="731"/>
    </location>
</feature>
<accession>A0A2T2P0F9</accession>
<keyword evidence="5" id="KW-0862">Zinc</keyword>
<dbReference type="Gene3D" id="3.40.50.300">
    <property type="entry name" value="P-loop containing nucleotide triphosphate hydrolases"/>
    <property type="match status" value="1"/>
</dbReference>
<dbReference type="InterPro" id="IPR027417">
    <property type="entry name" value="P-loop_NTPase"/>
</dbReference>
<dbReference type="PANTHER" id="PTHR45626:SF52">
    <property type="entry name" value="SINGLE-STRANDED DNA-DEPENDENT ATPASE (EUROFUNG)"/>
    <property type="match status" value="1"/>
</dbReference>
<keyword evidence="6" id="KW-0067">ATP-binding</keyword>
<gene>
    <name evidence="11" type="ORF">BS50DRAFT_518004</name>
</gene>
<dbReference type="GO" id="GO:0016787">
    <property type="term" value="F:hydrolase activity"/>
    <property type="evidence" value="ECO:0007669"/>
    <property type="project" value="UniProtKB-KW"/>
</dbReference>
<evidence type="ECO:0000259" key="10">
    <source>
        <dbReference type="PROSITE" id="PS51194"/>
    </source>
</evidence>
<dbReference type="CDD" id="cd18793">
    <property type="entry name" value="SF2_C_SNF"/>
    <property type="match status" value="1"/>
</dbReference>
<dbReference type="PROSITE" id="PS51192">
    <property type="entry name" value="HELICASE_ATP_BIND_1"/>
    <property type="match status" value="1"/>
</dbReference>
<dbReference type="STRING" id="1448308.A0A2T2P0F9"/>
<dbReference type="GO" id="GO:0008270">
    <property type="term" value="F:zinc ion binding"/>
    <property type="evidence" value="ECO:0007669"/>
    <property type="project" value="UniProtKB-KW"/>
</dbReference>
<name>A0A2T2P0F9_CORCC</name>
<feature type="domain" description="Helicase ATP-binding" evidence="9">
    <location>
        <begin position="350"/>
        <end position="541"/>
    </location>
</feature>
<dbReference type="Proteomes" id="UP000240883">
    <property type="component" value="Unassembled WGS sequence"/>
</dbReference>
<dbReference type="InterPro" id="IPR038718">
    <property type="entry name" value="SNF2-like_sf"/>
</dbReference>
<dbReference type="InterPro" id="IPR050628">
    <property type="entry name" value="SNF2_RAD54_helicase_TF"/>
</dbReference>
<dbReference type="InterPro" id="IPR014001">
    <property type="entry name" value="Helicase_ATP-bd"/>
</dbReference>
<dbReference type="InterPro" id="IPR000330">
    <property type="entry name" value="SNF2_N"/>
</dbReference>
<organism evidence="11 12">
    <name type="scientific">Corynespora cassiicola Philippines</name>
    <dbReference type="NCBI Taxonomy" id="1448308"/>
    <lineage>
        <taxon>Eukaryota</taxon>
        <taxon>Fungi</taxon>
        <taxon>Dikarya</taxon>
        <taxon>Ascomycota</taxon>
        <taxon>Pezizomycotina</taxon>
        <taxon>Dothideomycetes</taxon>
        <taxon>Pleosporomycetidae</taxon>
        <taxon>Pleosporales</taxon>
        <taxon>Corynesporascaceae</taxon>
        <taxon>Corynespora</taxon>
    </lineage>
</organism>
<evidence type="ECO:0000259" key="8">
    <source>
        <dbReference type="PROSITE" id="PS50089"/>
    </source>
</evidence>
<keyword evidence="12" id="KW-1185">Reference proteome</keyword>
<evidence type="ECO:0000313" key="11">
    <source>
        <dbReference type="EMBL" id="PSN71160.1"/>
    </source>
</evidence>
<dbReference type="PANTHER" id="PTHR45626">
    <property type="entry name" value="TRANSCRIPTION TERMINATION FACTOR 2-RELATED"/>
    <property type="match status" value="1"/>
</dbReference>
<proteinExistence type="predicted"/>